<dbReference type="InterPro" id="IPR001173">
    <property type="entry name" value="Glyco_trans_2-like"/>
</dbReference>
<dbReference type="Gene3D" id="3.90.550.10">
    <property type="entry name" value="Spore Coat Polysaccharide Biosynthesis Protein SpsA, Chain A"/>
    <property type="match status" value="1"/>
</dbReference>
<dbReference type="PANTHER" id="PTHR43685">
    <property type="entry name" value="GLYCOSYLTRANSFERASE"/>
    <property type="match status" value="1"/>
</dbReference>
<keyword evidence="2" id="KW-0328">Glycosyltransferase</keyword>
<organism evidence="2 3">
    <name type="scientific">Paenibacillus mendelii</name>
    <dbReference type="NCBI Taxonomy" id="206163"/>
    <lineage>
        <taxon>Bacteria</taxon>
        <taxon>Bacillati</taxon>
        <taxon>Bacillota</taxon>
        <taxon>Bacilli</taxon>
        <taxon>Bacillales</taxon>
        <taxon>Paenibacillaceae</taxon>
        <taxon>Paenibacillus</taxon>
    </lineage>
</organism>
<dbReference type="Proteomes" id="UP001589818">
    <property type="component" value="Unassembled WGS sequence"/>
</dbReference>
<evidence type="ECO:0000313" key="3">
    <source>
        <dbReference type="Proteomes" id="UP001589818"/>
    </source>
</evidence>
<proteinExistence type="predicted"/>
<dbReference type="InterPro" id="IPR050834">
    <property type="entry name" value="Glycosyltransf_2"/>
</dbReference>
<gene>
    <name evidence="2" type="ORF">ACFFJ8_31890</name>
</gene>
<dbReference type="SUPFAM" id="SSF53448">
    <property type="entry name" value="Nucleotide-diphospho-sugar transferases"/>
    <property type="match status" value="1"/>
</dbReference>
<evidence type="ECO:0000259" key="1">
    <source>
        <dbReference type="Pfam" id="PF00535"/>
    </source>
</evidence>
<dbReference type="InterPro" id="IPR029044">
    <property type="entry name" value="Nucleotide-diphossugar_trans"/>
</dbReference>
<dbReference type="Pfam" id="PF00535">
    <property type="entry name" value="Glycos_transf_2"/>
    <property type="match status" value="1"/>
</dbReference>
<dbReference type="RefSeq" id="WP_204817423.1">
    <property type="nucleotide sequence ID" value="NZ_JANHOF010000002.1"/>
</dbReference>
<feature type="domain" description="Glycosyltransferase 2-like" evidence="1">
    <location>
        <begin position="3"/>
        <end position="160"/>
    </location>
</feature>
<dbReference type="GO" id="GO:0016757">
    <property type="term" value="F:glycosyltransferase activity"/>
    <property type="evidence" value="ECO:0007669"/>
    <property type="project" value="UniProtKB-KW"/>
</dbReference>
<dbReference type="EMBL" id="JBHLVF010000047">
    <property type="protein sequence ID" value="MFC0395960.1"/>
    <property type="molecule type" value="Genomic_DNA"/>
</dbReference>
<name>A0ABV6JJ68_9BACL</name>
<keyword evidence="2" id="KW-0808">Transferase</keyword>
<reference evidence="2 3" key="1">
    <citation type="submission" date="2024-09" db="EMBL/GenBank/DDBJ databases">
        <authorList>
            <person name="Sun Q."/>
            <person name="Mori K."/>
        </authorList>
    </citation>
    <scope>NUCLEOTIDE SEQUENCE [LARGE SCALE GENOMIC DNA]</scope>
    <source>
        <strain evidence="2 3">CCM 4839</strain>
    </source>
</reference>
<sequence>MVSIVTVYYNRENFVIDSIQSLLNQSYSDIEIIAIDDGSTDGTLDKLMSFNDSRLKVITHDNMGFVKSIIKAVKYATGDFIAIHGSGDFSYETRIERQVELLQSRPEVGLVSCYVENVNMMTGNSYVDKAEIDPSGDVTKQLIQANFLHHGEVMFRRSVYTQAGGYREFFKFAQDHDLWLRMSLFSQIAIVPETLYRRYRLPDSVSASIDKTMMQLYFCEMCIQCIELRMRNQPDLIDRYGMQASFFWNRTGRLARILWRFSLTALYRRGISDALSINRKSMDQKITLYNVCTHLGLLALNRSKLLKRIMAKSLNKGRSTTPYASEQQKQTA</sequence>
<accession>A0ABV6JJ68</accession>
<protein>
    <submittedName>
        <fullName evidence="2">Glycosyltransferase</fullName>
        <ecNumber evidence="2">2.4.-.-</ecNumber>
    </submittedName>
</protein>
<comment type="caution">
    <text evidence="2">The sequence shown here is derived from an EMBL/GenBank/DDBJ whole genome shotgun (WGS) entry which is preliminary data.</text>
</comment>
<evidence type="ECO:0000313" key="2">
    <source>
        <dbReference type="EMBL" id="MFC0395960.1"/>
    </source>
</evidence>
<dbReference type="EC" id="2.4.-.-" evidence="2"/>
<keyword evidence="3" id="KW-1185">Reference proteome</keyword>
<dbReference type="PANTHER" id="PTHR43685:SF2">
    <property type="entry name" value="GLYCOSYLTRANSFERASE 2-LIKE DOMAIN-CONTAINING PROTEIN"/>
    <property type="match status" value="1"/>
</dbReference>